<proteinExistence type="predicted"/>
<organism evidence="1 2">
    <name type="scientific">Prunus yedoensis var. nudiflora</name>
    <dbReference type="NCBI Taxonomy" id="2094558"/>
    <lineage>
        <taxon>Eukaryota</taxon>
        <taxon>Viridiplantae</taxon>
        <taxon>Streptophyta</taxon>
        <taxon>Embryophyta</taxon>
        <taxon>Tracheophyta</taxon>
        <taxon>Spermatophyta</taxon>
        <taxon>Magnoliopsida</taxon>
        <taxon>eudicotyledons</taxon>
        <taxon>Gunneridae</taxon>
        <taxon>Pentapetalae</taxon>
        <taxon>rosids</taxon>
        <taxon>fabids</taxon>
        <taxon>Rosales</taxon>
        <taxon>Rosaceae</taxon>
        <taxon>Amygdaloideae</taxon>
        <taxon>Amygdaleae</taxon>
        <taxon>Prunus</taxon>
    </lineage>
</organism>
<reference evidence="1 2" key="1">
    <citation type="submission" date="2018-02" db="EMBL/GenBank/DDBJ databases">
        <title>Draft genome of wild Prunus yedoensis var. nudiflora.</title>
        <authorList>
            <person name="Baek S."/>
            <person name="Kim J.-H."/>
            <person name="Choi K."/>
            <person name="Kim G.-B."/>
            <person name="Cho A."/>
            <person name="Jang H."/>
            <person name="Shin C.-H."/>
            <person name="Yu H.-J."/>
            <person name="Mun J.-H."/>
        </authorList>
    </citation>
    <scope>NUCLEOTIDE SEQUENCE [LARGE SCALE GENOMIC DNA]</scope>
    <source>
        <strain evidence="2">cv. Jeju island</strain>
        <tissue evidence="1">Leaf</tissue>
    </source>
</reference>
<dbReference type="EMBL" id="PJQY01003964">
    <property type="protein sequence ID" value="PQM33158.1"/>
    <property type="molecule type" value="Genomic_DNA"/>
</dbReference>
<gene>
    <name evidence="1" type="ORF">Pyn_30253</name>
</gene>
<name>A0A314U7R4_PRUYE</name>
<dbReference type="AlphaFoldDB" id="A0A314U7R4"/>
<evidence type="ECO:0000313" key="1">
    <source>
        <dbReference type="EMBL" id="PQM33158.1"/>
    </source>
</evidence>
<dbReference type="Proteomes" id="UP000250321">
    <property type="component" value="Unassembled WGS sequence"/>
</dbReference>
<keyword evidence="2" id="KW-1185">Reference proteome</keyword>
<sequence>MPPCHLKPKYASVVQHFILQTNQLAKPNSNHVLTQGQPLYATPQHLLSNTKTPRPTKLIRTPLLISKYEGKRTFSSKHQGTEETILAETTARTPCFKATDR</sequence>
<comment type="caution">
    <text evidence="1">The sequence shown here is derived from an EMBL/GenBank/DDBJ whole genome shotgun (WGS) entry which is preliminary data.</text>
</comment>
<evidence type="ECO:0000313" key="2">
    <source>
        <dbReference type="Proteomes" id="UP000250321"/>
    </source>
</evidence>
<accession>A0A314U7R4</accession>
<protein>
    <submittedName>
        <fullName evidence="1">Uncharacterized protein</fullName>
    </submittedName>
</protein>